<dbReference type="EMBL" id="JACTNZ010000006">
    <property type="protein sequence ID" value="KAG5546529.1"/>
    <property type="molecule type" value="Genomic_DNA"/>
</dbReference>
<feature type="transmembrane region" description="Helical" evidence="16">
    <location>
        <begin position="497"/>
        <end position="524"/>
    </location>
</feature>
<dbReference type="AlphaFoldDB" id="A0AAV6K2C5"/>
<feature type="transmembrane region" description="Helical" evidence="16">
    <location>
        <begin position="576"/>
        <end position="604"/>
    </location>
</feature>
<keyword evidence="15" id="KW-0464">Manganese</keyword>
<evidence type="ECO:0000256" key="3">
    <source>
        <dbReference type="ARBA" id="ARBA00004651"/>
    </source>
</evidence>
<evidence type="ECO:0000259" key="18">
    <source>
        <dbReference type="Pfam" id="PF13334"/>
    </source>
</evidence>
<comment type="cofactor">
    <cofactor evidence="1">
        <name>Mn(2+)</name>
        <dbReference type="ChEBI" id="CHEBI:29035"/>
    </cofactor>
</comment>
<keyword evidence="8" id="KW-0328">Glycosyltransferase</keyword>
<proteinExistence type="inferred from homology"/>
<evidence type="ECO:0000256" key="15">
    <source>
        <dbReference type="ARBA" id="ARBA00023211"/>
    </source>
</evidence>
<dbReference type="InterPro" id="IPR025298">
    <property type="entry name" value="DUF4094"/>
</dbReference>
<dbReference type="Gene3D" id="3.90.550.50">
    <property type="match status" value="1"/>
</dbReference>
<evidence type="ECO:0000256" key="2">
    <source>
        <dbReference type="ARBA" id="ARBA00004323"/>
    </source>
</evidence>
<evidence type="ECO:0000256" key="10">
    <source>
        <dbReference type="ARBA" id="ARBA00022692"/>
    </source>
</evidence>
<dbReference type="InterPro" id="IPR006702">
    <property type="entry name" value="CASP_dom"/>
</dbReference>
<evidence type="ECO:0000256" key="4">
    <source>
        <dbReference type="ARBA" id="ARBA00004922"/>
    </source>
</evidence>
<organism evidence="19 20">
    <name type="scientific">Rhododendron griersonianum</name>
    <dbReference type="NCBI Taxonomy" id="479676"/>
    <lineage>
        <taxon>Eukaryota</taxon>
        <taxon>Viridiplantae</taxon>
        <taxon>Streptophyta</taxon>
        <taxon>Embryophyta</taxon>
        <taxon>Tracheophyta</taxon>
        <taxon>Spermatophyta</taxon>
        <taxon>Magnoliopsida</taxon>
        <taxon>eudicotyledons</taxon>
        <taxon>Gunneridae</taxon>
        <taxon>Pentapetalae</taxon>
        <taxon>asterids</taxon>
        <taxon>Ericales</taxon>
        <taxon>Ericaceae</taxon>
        <taxon>Ericoideae</taxon>
        <taxon>Rhodoreae</taxon>
        <taxon>Rhododendron</taxon>
    </lineage>
</organism>
<evidence type="ECO:0000256" key="12">
    <source>
        <dbReference type="ARBA" id="ARBA00022989"/>
    </source>
</evidence>
<dbReference type="GO" id="GO:0000139">
    <property type="term" value="C:Golgi membrane"/>
    <property type="evidence" value="ECO:0007669"/>
    <property type="project" value="UniProtKB-SubCell"/>
</dbReference>
<dbReference type="Pfam" id="PF13334">
    <property type="entry name" value="DUF4094"/>
    <property type="match status" value="1"/>
</dbReference>
<keyword evidence="12 16" id="KW-1133">Transmembrane helix</keyword>
<keyword evidence="9" id="KW-0808">Transferase</keyword>
<dbReference type="GO" id="GO:0008378">
    <property type="term" value="F:galactosyltransferase activity"/>
    <property type="evidence" value="ECO:0007669"/>
    <property type="project" value="TreeGrafter"/>
</dbReference>
<feature type="transmembrane region" description="Helical" evidence="16">
    <location>
        <begin position="536"/>
        <end position="556"/>
    </location>
</feature>
<name>A0AAV6K2C5_9ERIC</name>
<dbReference type="InterPro" id="IPR002659">
    <property type="entry name" value="Glyco_trans_31"/>
</dbReference>
<comment type="similarity">
    <text evidence="6">Belongs to the glycosyltransferase 31 family.</text>
</comment>
<dbReference type="FunFam" id="3.90.550.50:FF:000002">
    <property type="entry name" value="Hexosyltransferase"/>
    <property type="match status" value="1"/>
</dbReference>
<evidence type="ECO:0000256" key="14">
    <source>
        <dbReference type="ARBA" id="ARBA00023136"/>
    </source>
</evidence>
<evidence type="ECO:0000259" key="17">
    <source>
        <dbReference type="Pfam" id="PF04535"/>
    </source>
</evidence>
<evidence type="ECO:0000256" key="13">
    <source>
        <dbReference type="ARBA" id="ARBA00023034"/>
    </source>
</evidence>
<keyword evidence="14 16" id="KW-0472">Membrane</keyword>
<dbReference type="GO" id="GO:0005886">
    <property type="term" value="C:plasma membrane"/>
    <property type="evidence" value="ECO:0007669"/>
    <property type="project" value="UniProtKB-SubCell"/>
</dbReference>
<evidence type="ECO:0000256" key="1">
    <source>
        <dbReference type="ARBA" id="ARBA00001936"/>
    </source>
</evidence>
<keyword evidence="20" id="KW-1185">Reference proteome</keyword>
<dbReference type="PANTHER" id="PTHR11214:SF390">
    <property type="entry name" value="HEXOSYLTRANSFERASE"/>
    <property type="match status" value="1"/>
</dbReference>
<evidence type="ECO:0000256" key="7">
    <source>
        <dbReference type="ARBA" id="ARBA00022475"/>
    </source>
</evidence>
<evidence type="ECO:0000256" key="8">
    <source>
        <dbReference type="ARBA" id="ARBA00022676"/>
    </source>
</evidence>
<reference evidence="19 20" key="1">
    <citation type="submission" date="2020-08" db="EMBL/GenBank/DDBJ databases">
        <title>Plant Genome Project.</title>
        <authorList>
            <person name="Zhang R.-G."/>
        </authorList>
    </citation>
    <scope>NUCLEOTIDE SEQUENCE [LARGE SCALE GENOMIC DNA]</scope>
    <source>
        <strain evidence="19">WSP0</strain>
        <tissue evidence="19">Leaf</tissue>
    </source>
</reference>
<evidence type="ECO:0000313" key="19">
    <source>
        <dbReference type="EMBL" id="KAG5546529.1"/>
    </source>
</evidence>
<dbReference type="PANTHER" id="PTHR11214">
    <property type="entry name" value="BETA-1,3-N-ACETYLGLUCOSAMINYLTRANSFERASE"/>
    <property type="match status" value="1"/>
</dbReference>
<dbReference type="Proteomes" id="UP000823749">
    <property type="component" value="Chromosome 6"/>
</dbReference>
<gene>
    <name evidence="19" type="ORF">RHGRI_018646</name>
</gene>
<evidence type="ECO:0000256" key="5">
    <source>
        <dbReference type="ARBA" id="ARBA00007651"/>
    </source>
</evidence>
<evidence type="ECO:0000256" key="11">
    <source>
        <dbReference type="ARBA" id="ARBA00022968"/>
    </source>
</evidence>
<comment type="similarity">
    <text evidence="5">Belongs to the Casparian strip membrane proteins (CASP) family.</text>
</comment>
<comment type="pathway">
    <text evidence="4">Protein modification; protein glycosylation.</text>
</comment>
<feature type="domain" description="DUF4094" evidence="18">
    <location>
        <begin position="17"/>
        <end position="100"/>
    </location>
</feature>
<dbReference type="NCBIfam" id="TIGR01569">
    <property type="entry name" value="A_tha_TIGR01569"/>
    <property type="match status" value="1"/>
</dbReference>
<accession>A0AAV6K2C5</accession>
<evidence type="ECO:0000256" key="9">
    <source>
        <dbReference type="ARBA" id="ARBA00022679"/>
    </source>
</evidence>
<sequence>MSLKSRGADSTSKSVLSRKFTPFICIGCFLAGMLFTDRMWAVPEAKVTRRRMGIEDERQNVEKKESKEILRGVSRRQDAIQTLDKTISNLEMELAAARAAQDLILSGSPISGDLGIYEPDRKRKYLMVMGINTAFSSRKRRDSVRASWMPQGDKLKKLEKEKGIVIRFVIATYDELSNVMSNLALFPFGHLVASASSGGILDRTIEAEDKKHGDLLRLDHVEGYLELSGKTKKYFATAVALWDAEFYVKVDDDVHVNIATLGSTLVRHRSKPRVYIGCMKSGPVLAHKGARYHEPEYWKFGADGNKYFRHATGQLYAISKDLATYISINQHVLHKYANEDVSVGSWFIGLDVKHIDDRRLCCGTPPGNDIHFHLIVSGKLRQAKSVLLPLIGAAVGFASPLRRSRRFTDGVGRAIMLCGVQFSDEQFMSSSLSWKHVDTRFYFFFMIAMEKVTMAQFVRVFLLLAEANSVASIWLTVTNQQDNSTYGKLGFSNLKSLRYMVCISAISAGYALVAAVSSWVKCLVNKAWVFFVSDQVVAYLLVTSGAAVMEILYLAYKGDRIVSWSEACSSYGSFCSRLIVALVLHALALCCFFVLAVISAYRVFSMFEPPLPSKEAAEVQTT</sequence>
<keyword evidence="10 16" id="KW-0812">Transmembrane</keyword>
<dbReference type="InterPro" id="IPR006459">
    <property type="entry name" value="CASP/CASPL"/>
</dbReference>
<feature type="domain" description="Casparian strip membrane protein" evidence="17">
    <location>
        <begin position="463"/>
        <end position="591"/>
    </location>
</feature>
<protein>
    <recommendedName>
        <fullName evidence="21">Beta-1,3-galactosyltransferase 2</fullName>
    </recommendedName>
</protein>
<keyword evidence="11" id="KW-0735">Signal-anchor</keyword>
<comment type="caution">
    <text evidence="19">The sequence shown here is derived from an EMBL/GenBank/DDBJ whole genome shotgun (WGS) entry which is preliminary data.</text>
</comment>
<evidence type="ECO:0008006" key="21">
    <source>
        <dbReference type="Google" id="ProtNLM"/>
    </source>
</evidence>
<dbReference type="Pfam" id="PF01762">
    <property type="entry name" value="Galactosyl_T"/>
    <property type="match status" value="1"/>
</dbReference>
<evidence type="ECO:0000256" key="16">
    <source>
        <dbReference type="SAM" id="Phobius"/>
    </source>
</evidence>
<dbReference type="Pfam" id="PF04535">
    <property type="entry name" value="CASP_dom"/>
    <property type="match status" value="1"/>
</dbReference>
<feature type="transmembrane region" description="Helical" evidence="16">
    <location>
        <begin position="20"/>
        <end position="41"/>
    </location>
</feature>
<comment type="subcellular location">
    <subcellularLocation>
        <location evidence="3">Cell membrane</location>
        <topology evidence="3">Multi-pass membrane protein</topology>
    </subcellularLocation>
    <subcellularLocation>
        <location evidence="2">Golgi apparatus membrane</location>
        <topology evidence="2">Single-pass type II membrane protein</topology>
    </subcellularLocation>
</comment>
<keyword evidence="7" id="KW-1003">Cell membrane</keyword>
<feature type="transmembrane region" description="Helical" evidence="16">
    <location>
        <begin position="457"/>
        <end position="477"/>
    </location>
</feature>
<evidence type="ECO:0000256" key="6">
    <source>
        <dbReference type="ARBA" id="ARBA00008661"/>
    </source>
</evidence>
<keyword evidence="13" id="KW-0333">Golgi apparatus</keyword>
<evidence type="ECO:0000313" key="20">
    <source>
        <dbReference type="Proteomes" id="UP000823749"/>
    </source>
</evidence>